<organism evidence="10 11">
    <name type="scientific">Araneus ventricosus</name>
    <name type="common">Orbweaver spider</name>
    <name type="synonym">Epeira ventricosa</name>
    <dbReference type="NCBI Taxonomy" id="182803"/>
    <lineage>
        <taxon>Eukaryota</taxon>
        <taxon>Metazoa</taxon>
        <taxon>Ecdysozoa</taxon>
        <taxon>Arthropoda</taxon>
        <taxon>Chelicerata</taxon>
        <taxon>Arachnida</taxon>
        <taxon>Araneae</taxon>
        <taxon>Araneomorphae</taxon>
        <taxon>Entelegynae</taxon>
        <taxon>Araneoidea</taxon>
        <taxon>Araneidae</taxon>
        <taxon>Araneus</taxon>
    </lineage>
</organism>
<feature type="binding site" evidence="8">
    <location>
        <position position="134"/>
    </location>
    <ligand>
        <name>Na(+)</name>
        <dbReference type="ChEBI" id="CHEBI:29101"/>
        <label>1</label>
    </ligand>
</feature>
<dbReference type="PROSITE" id="PS50267">
    <property type="entry name" value="NA_NEUROTRAN_SYMP_3"/>
    <property type="match status" value="1"/>
</dbReference>
<accession>A0A4Y2WGU3</accession>
<keyword evidence="6" id="KW-1133">Transmembrane helix</keyword>
<protein>
    <submittedName>
        <fullName evidence="10">Sodium-dependent dopamine transporter</fullName>
    </submittedName>
</protein>
<gene>
    <name evidence="10" type="primary">SLC6A3_0</name>
    <name evidence="10" type="ORF">AVEN_135730_1</name>
</gene>
<dbReference type="PANTHER" id="PTHR11616">
    <property type="entry name" value="SODIUM/CHLORIDE DEPENDENT TRANSPORTER"/>
    <property type="match status" value="1"/>
</dbReference>
<dbReference type="EMBL" id="BGPR01059645">
    <property type="protein sequence ID" value="GBO35642.1"/>
    <property type="molecule type" value="Genomic_DNA"/>
</dbReference>
<reference evidence="10 11" key="1">
    <citation type="journal article" date="2019" name="Sci. Rep.">
        <title>Orb-weaving spider Araneus ventricosus genome elucidates the spidroin gene catalogue.</title>
        <authorList>
            <person name="Kono N."/>
            <person name="Nakamura H."/>
            <person name="Ohtoshi R."/>
            <person name="Moran D.A.P."/>
            <person name="Shinohara A."/>
            <person name="Yoshida Y."/>
            <person name="Fujiwara M."/>
            <person name="Mori M."/>
            <person name="Tomita M."/>
            <person name="Arakawa K."/>
        </authorList>
    </citation>
    <scope>NUCLEOTIDE SEQUENCE [LARGE SCALE GENOMIC DNA]</scope>
</reference>
<dbReference type="Pfam" id="PF00209">
    <property type="entry name" value="SNF"/>
    <property type="match status" value="1"/>
</dbReference>
<dbReference type="PANTHER" id="PTHR11616:SF38">
    <property type="entry name" value="SODIUM-DEPENDENT DOPAMINE TRANSPORTER"/>
    <property type="match status" value="1"/>
</dbReference>
<evidence type="ECO:0000313" key="10">
    <source>
        <dbReference type="EMBL" id="GBO35642.1"/>
    </source>
</evidence>
<evidence type="ECO:0000256" key="6">
    <source>
        <dbReference type="ARBA" id="ARBA00022989"/>
    </source>
</evidence>
<evidence type="ECO:0000256" key="1">
    <source>
        <dbReference type="ARBA" id="ARBA00004141"/>
    </source>
</evidence>
<dbReference type="GO" id="GO:0015293">
    <property type="term" value="F:symporter activity"/>
    <property type="evidence" value="ECO:0007669"/>
    <property type="project" value="UniProtKB-KW"/>
</dbReference>
<keyword evidence="11" id="KW-1185">Reference proteome</keyword>
<dbReference type="GO" id="GO:0005886">
    <property type="term" value="C:plasma membrane"/>
    <property type="evidence" value="ECO:0007669"/>
    <property type="project" value="TreeGrafter"/>
</dbReference>
<evidence type="ECO:0000256" key="4">
    <source>
        <dbReference type="ARBA" id="ARBA00022692"/>
    </source>
</evidence>
<feature type="region of interest" description="Disordered" evidence="9">
    <location>
        <begin position="86"/>
        <end position="117"/>
    </location>
</feature>
<dbReference type="InterPro" id="IPR037272">
    <property type="entry name" value="SNS_sf"/>
</dbReference>
<keyword evidence="8" id="KW-0915">Sodium</keyword>
<keyword evidence="7" id="KW-0472">Membrane</keyword>
<feature type="binding site" evidence="8">
    <location>
        <position position="138"/>
    </location>
    <ligand>
        <name>Na(+)</name>
        <dbReference type="ChEBI" id="CHEBI:29101"/>
        <label>1</label>
    </ligand>
</feature>
<comment type="similarity">
    <text evidence="2">Belongs to the sodium:neurotransmitter symporter (SNF) (TC 2.A.22) family.</text>
</comment>
<keyword evidence="8" id="KW-0479">Metal-binding</keyword>
<comment type="caution">
    <text evidence="10">The sequence shown here is derived from an EMBL/GenBank/DDBJ whole genome shotgun (WGS) entry which is preliminary data.</text>
</comment>
<dbReference type="SUPFAM" id="SSF161070">
    <property type="entry name" value="SNF-like"/>
    <property type="match status" value="1"/>
</dbReference>
<comment type="subcellular location">
    <subcellularLocation>
        <location evidence="1">Membrane</location>
        <topology evidence="1">Multi-pass membrane protein</topology>
    </subcellularLocation>
</comment>
<feature type="binding site" evidence="8">
    <location>
        <position position="133"/>
    </location>
    <ligand>
        <name>Na(+)</name>
        <dbReference type="ChEBI" id="CHEBI:29101"/>
        <label>1</label>
    </ligand>
</feature>
<sequence>MEVRHFSHFSSIMKSITMNGLDVMDLRVCFNDSGISFPGDTSSNSLRDAYGILKNSSMDLLFSNGFRDYHFWTILHRKGVRSRQLTATTEKDPLSDGVPCTTLQGDPEEAAPKDDRPTWGKKADFLLSIIGFAVDLANVWRFPYLCYRNGGGE</sequence>
<dbReference type="OrthoDB" id="6581954at2759"/>
<dbReference type="InterPro" id="IPR000175">
    <property type="entry name" value="Na/ntran_symport"/>
</dbReference>
<evidence type="ECO:0000256" key="9">
    <source>
        <dbReference type="SAM" id="MobiDB-lite"/>
    </source>
</evidence>
<keyword evidence="3" id="KW-0813">Transport</keyword>
<keyword evidence="4" id="KW-0812">Transmembrane</keyword>
<feature type="binding site" evidence="8">
    <location>
        <position position="131"/>
    </location>
    <ligand>
        <name>Na(+)</name>
        <dbReference type="ChEBI" id="CHEBI:29101"/>
        <label>1</label>
    </ligand>
</feature>
<evidence type="ECO:0000256" key="2">
    <source>
        <dbReference type="ARBA" id="ARBA00006459"/>
    </source>
</evidence>
<dbReference type="AlphaFoldDB" id="A0A4Y2WGU3"/>
<name>A0A4Y2WGU3_ARAVE</name>
<dbReference type="GO" id="GO:0006865">
    <property type="term" value="P:amino acid transport"/>
    <property type="evidence" value="ECO:0007669"/>
    <property type="project" value="TreeGrafter"/>
</dbReference>
<evidence type="ECO:0000256" key="8">
    <source>
        <dbReference type="PIRSR" id="PIRSR600175-1"/>
    </source>
</evidence>
<evidence type="ECO:0000313" key="11">
    <source>
        <dbReference type="Proteomes" id="UP000499080"/>
    </source>
</evidence>
<evidence type="ECO:0000256" key="5">
    <source>
        <dbReference type="ARBA" id="ARBA00022847"/>
    </source>
</evidence>
<evidence type="ECO:0000256" key="3">
    <source>
        <dbReference type="ARBA" id="ARBA00022448"/>
    </source>
</evidence>
<dbReference type="GO" id="GO:0035725">
    <property type="term" value="P:sodium ion transmembrane transport"/>
    <property type="evidence" value="ECO:0007669"/>
    <property type="project" value="TreeGrafter"/>
</dbReference>
<keyword evidence="5" id="KW-0769">Symport</keyword>
<dbReference type="GO" id="GO:0046872">
    <property type="term" value="F:metal ion binding"/>
    <property type="evidence" value="ECO:0007669"/>
    <property type="project" value="UniProtKB-KW"/>
</dbReference>
<proteinExistence type="inferred from homology"/>
<dbReference type="Proteomes" id="UP000499080">
    <property type="component" value="Unassembled WGS sequence"/>
</dbReference>
<evidence type="ECO:0000256" key="7">
    <source>
        <dbReference type="ARBA" id="ARBA00023136"/>
    </source>
</evidence>